<evidence type="ECO:0000313" key="3">
    <source>
        <dbReference type="EMBL" id="NEX80059.1"/>
    </source>
</evidence>
<keyword evidence="4" id="KW-1185">Reference proteome</keyword>
<name>A0A6B3TUR6_9BACI</name>
<dbReference type="Proteomes" id="UP000481621">
    <property type="component" value="Unassembled WGS sequence"/>
</dbReference>
<feature type="compositionally biased region" description="Basic and acidic residues" evidence="1">
    <location>
        <begin position="108"/>
        <end position="118"/>
    </location>
</feature>
<dbReference type="AlphaFoldDB" id="A0A6B3TUR6"/>
<feature type="region of interest" description="Disordered" evidence="1">
    <location>
        <begin position="96"/>
        <end position="118"/>
    </location>
</feature>
<gene>
    <name evidence="3" type="ORF">G4Z05_14450</name>
</gene>
<keyword evidence="2" id="KW-1133">Transmembrane helix</keyword>
<evidence type="ECO:0000313" key="4">
    <source>
        <dbReference type="Proteomes" id="UP000481621"/>
    </source>
</evidence>
<sequence>MTRKNYFWKGIFLGAIAGGAISLLDRETRETMKENVQKVSGKVSYLVQNRAEIVNQMKDTAAKLKSTFEQVNEDVAFIMDKVEDLRELTPKVTDAIKDTKESFTPTADSERMNEKEYH</sequence>
<evidence type="ECO:0000256" key="2">
    <source>
        <dbReference type="SAM" id="Phobius"/>
    </source>
</evidence>
<protein>
    <submittedName>
        <fullName evidence="3">YtxH domain-containing protein</fullName>
    </submittedName>
</protein>
<reference evidence="3" key="1">
    <citation type="submission" date="2020-02" db="EMBL/GenBank/DDBJ databases">
        <title>Bacillus sedimentmangrovi sp. nov., isolated from sediment of the mangrove ecosystem.</title>
        <authorList>
            <person name="Liu G."/>
        </authorList>
    </citation>
    <scope>NUCLEOTIDE SEQUENCE [LARGE SCALE GENOMIC DNA]</scope>
    <source>
        <strain evidence="3">SgZ-7</strain>
    </source>
</reference>
<keyword evidence="2" id="KW-0472">Membrane</keyword>
<dbReference type="EMBL" id="JAAIUV010000028">
    <property type="protein sequence ID" value="NEX80059.1"/>
    <property type="molecule type" value="Genomic_DNA"/>
</dbReference>
<accession>A0A6B3TUR6</accession>
<evidence type="ECO:0000256" key="1">
    <source>
        <dbReference type="SAM" id="MobiDB-lite"/>
    </source>
</evidence>
<feature type="transmembrane region" description="Helical" evidence="2">
    <location>
        <begin position="6"/>
        <end position="24"/>
    </location>
</feature>
<comment type="caution">
    <text evidence="3">The sequence shown here is derived from an EMBL/GenBank/DDBJ whole genome shotgun (WGS) entry which is preliminary data.</text>
</comment>
<proteinExistence type="predicted"/>
<dbReference type="RefSeq" id="WP_163252525.1">
    <property type="nucleotide sequence ID" value="NZ_JAAIUV010000028.1"/>
</dbReference>
<keyword evidence="2" id="KW-0812">Transmembrane</keyword>
<organism evidence="3 4">
    <name type="scientific">Neobacillus thermocopriae</name>
    <dbReference type="NCBI Taxonomy" id="1215031"/>
    <lineage>
        <taxon>Bacteria</taxon>
        <taxon>Bacillati</taxon>
        <taxon>Bacillota</taxon>
        <taxon>Bacilli</taxon>
        <taxon>Bacillales</taxon>
        <taxon>Bacillaceae</taxon>
        <taxon>Neobacillus</taxon>
    </lineage>
</organism>